<dbReference type="Pfam" id="PF00534">
    <property type="entry name" value="Glycos_transf_1"/>
    <property type="match status" value="1"/>
</dbReference>
<keyword evidence="3" id="KW-1185">Reference proteome</keyword>
<dbReference type="Gene3D" id="3.40.50.2000">
    <property type="entry name" value="Glycogen Phosphorylase B"/>
    <property type="match status" value="2"/>
</dbReference>
<dbReference type="EMBL" id="JAATJH010000002">
    <property type="protein sequence ID" value="NJC26115.1"/>
    <property type="molecule type" value="Genomic_DNA"/>
</dbReference>
<comment type="caution">
    <text evidence="2">The sequence shown here is derived from an EMBL/GenBank/DDBJ whole genome shotgun (WGS) entry which is preliminary data.</text>
</comment>
<organism evidence="2 3">
    <name type="scientific">Neolewinella antarctica</name>
    <dbReference type="NCBI Taxonomy" id="442734"/>
    <lineage>
        <taxon>Bacteria</taxon>
        <taxon>Pseudomonadati</taxon>
        <taxon>Bacteroidota</taxon>
        <taxon>Saprospiria</taxon>
        <taxon>Saprospirales</taxon>
        <taxon>Lewinellaceae</taxon>
        <taxon>Neolewinella</taxon>
    </lineage>
</organism>
<dbReference type="InterPro" id="IPR001296">
    <property type="entry name" value="Glyco_trans_1"/>
</dbReference>
<sequence>MNNLDFIFCTNFYDDVSNGPAKFARLVAKHGRGRVLVITENKQESEIDVQAMPRPPVWAKTTFLAQLSRSATFAQVIAGLSLPKDTPLVFNNVINTLGSSRRFPNPVIGFINDYKNMPAGRAGFRGVRLIQRILLSRLERTAALRVDALVVNSHFLAEMVTKEYGLLPARVHVLYKGSNVLSVTFTPRTAPALGALRLLFVKTDFKIGGLPELMAAVKLLDRPIELHVIGPTENAVAAEVDVSAIRDTGATVIFHGKQSPDFVADQLRGADVYCLPSHSEALGVSNIEAMSHGVPVVTSGMGGIPEVTNQGANCWQIDQNDPKSIAEGIRATWQQWEETLDKVNRAREWVETHFSEAAAYQRLEEIVDTTKKSISGE</sequence>
<dbReference type="Proteomes" id="UP000770785">
    <property type="component" value="Unassembled WGS sequence"/>
</dbReference>
<gene>
    <name evidence="2" type="ORF">GGR27_001614</name>
</gene>
<evidence type="ECO:0000313" key="2">
    <source>
        <dbReference type="EMBL" id="NJC26115.1"/>
    </source>
</evidence>
<dbReference type="RefSeq" id="WP_168036872.1">
    <property type="nucleotide sequence ID" value="NZ_JAATJH010000002.1"/>
</dbReference>
<accession>A0ABX0XA41</accession>
<evidence type="ECO:0000313" key="3">
    <source>
        <dbReference type="Proteomes" id="UP000770785"/>
    </source>
</evidence>
<proteinExistence type="predicted"/>
<dbReference type="SUPFAM" id="SSF53756">
    <property type="entry name" value="UDP-Glycosyltransferase/glycogen phosphorylase"/>
    <property type="match status" value="1"/>
</dbReference>
<reference evidence="2 3" key="1">
    <citation type="submission" date="2020-03" db="EMBL/GenBank/DDBJ databases">
        <title>Genomic Encyclopedia of Type Strains, Phase IV (KMG-IV): sequencing the most valuable type-strain genomes for metagenomic binning, comparative biology and taxonomic classification.</title>
        <authorList>
            <person name="Goeker M."/>
        </authorList>
    </citation>
    <scope>NUCLEOTIDE SEQUENCE [LARGE SCALE GENOMIC DNA]</scope>
    <source>
        <strain evidence="2 3">DSM 105096</strain>
    </source>
</reference>
<protein>
    <submittedName>
        <fullName evidence="2">Glycosyltransferase involved in cell wall biosynthesis</fullName>
    </submittedName>
</protein>
<dbReference type="CDD" id="cd03801">
    <property type="entry name" value="GT4_PimA-like"/>
    <property type="match status" value="1"/>
</dbReference>
<feature type="domain" description="Glycosyl transferase family 1" evidence="1">
    <location>
        <begin position="198"/>
        <end position="348"/>
    </location>
</feature>
<name>A0ABX0XA41_9BACT</name>
<dbReference type="PANTHER" id="PTHR12526">
    <property type="entry name" value="GLYCOSYLTRANSFERASE"/>
    <property type="match status" value="1"/>
</dbReference>
<evidence type="ECO:0000259" key="1">
    <source>
        <dbReference type="Pfam" id="PF00534"/>
    </source>
</evidence>